<dbReference type="AlphaFoldDB" id="A0A4U5LXY5"/>
<evidence type="ECO:0000313" key="3">
    <source>
        <dbReference type="Proteomes" id="UP000298663"/>
    </source>
</evidence>
<protein>
    <submittedName>
        <fullName evidence="2">Uncharacterized protein</fullName>
    </submittedName>
</protein>
<proteinExistence type="predicted"/>
<gene>
    <name evidence="2" type="ORF">L596_028281</name>
</gene>
<accession>A0A4U5LXY5</accession>
<evidence type="ECO:0000256" key="1">
    <source>
        <dbReference type="SAM" id="Coils"/>
    </source>
</evidence>
<evidence type="ECO:0000313" key="2">
    <source>
        <dbReference type="EMBL" id="TKR61128.1"/>
    </source>
</evidence>
<keyword evidence="3" id="KW-1185">Reference proteome</keyword>
<dbReference type="Proteomes" id="UP000298663">
    <property type="component" value="Unassembled WGS sequence"/>
</dbReference>
<reference evidence="2 3" key="1">
    <citation type="journal article" date="2015" name="Genome Biol.">
        <title>Comparative genomics of Steinernema reveals deeply conserved gene regulatory networks.</title>
        <authorList>
            <person name="Dillman A.R."/>
            <person name="Macchietto M."/>
            <person name="Porter C.F."/>
            <person name="Rogers A."/>
            <person name="Williams B."/>
            <person name="Antoshechkin I."/>
            <person name="Lee M.M."/>
            <person name="Goodwin Z."/>
            <person name="Lu X."/>
            <person name="Lewis E.E."/>
            <person name="Goodrich-Blair H."/>
            <person name="Stock S.P."/>
            <person name="Adams B.J."/>
            <person name="Sternberg P.W."/>
            <person name="Mortazavi A."/>
        </authorList>
    </citation>
    <scope>NUCLEOTIDE SEQUENCE [LARGE SCALE GENOMIC DNA]</scope>
    <source>
        <strain evidence="2 3">ALL</strain>
    </source>
</reference>
<dbReference type="EMBL" id="AZBU02000011">
    <property type="protein sequence ID" value="TKR61128.1"/>
    <property type="molecule type" value="Genomic_DNA"/>
</dbReference>
<reference evidence="2 3" key="2">
    <citation type="journal article" date="2019" name="G3 (Bethesda)">
        <title>Hybrid Assembly of the Genome of the Entomopathogenic Nematode Steinernema carpocapsae Identifies the X-Chromosome.</title>
        <authorList>
            <person name="Serra L."/>
            <person name="Macchietto M."/>
            <person name="Macias-Munoz A."/>
            <person name="McGill C.J."/>
            <person name="Rodriguez I.M."/>
            <person name="Rodriguez B."/>
            <person name="Murad R."/>
            <person name="Mortazavi A."/>
        </authorList>
    </citation>
    <scope>NUCLEOTIDE SEQUENCE [LARGE SCALE GENOMIC DNA]</scope>
    <source>
        <strain evidence="2 3">ALL</strain>
    </source>
</reference>
<sequence>MFQREPMSVSRIPVFDGARIRRRPANDPNISISTENDVVEPKDANQLFVELKTAKEKIEYLKRKLDEKSEEMEAAQLKVFERDGMIAEKDQRIARIMCRVEEAINMAETYRIQAEFYRSQLDMCSNMTAKTLSAHAVTASSNTWYSYAEETQNATLAASRRSSAAKRDHEMMDESEYEMANETSGWLKDYEARNTSPKIMKLDCTMDSIDYTQTTRTSSFGSSSVVGTLSPFRSDDLEDLEIAAAELSIRTDLPMVTPKHRRRALLVQKEVIDI</sequence>
<feature type="coiled-coil region" evidence="1">
    <location>
        <begin position="44"/>
        <end position="78"/>
    </location>
</feature>
<organism evidence="2 3">
    <name type="scientific">Steinernema carpocapsae</name>
    <name type="common">Entomopathogenic nematode</name>
    <dbReference type="NCBI Taxonomy" id="34508"/>
    <lineage>
        <taxon>Eukaryota</taxon>
        <taxon>Metazoa</taxon>
        <taxon>Ecdysozoa</taxon>
        <taxon>Nematoda</taxon>
        <taxon>Chromadorea</taxon>
        <taxon>Rhabditida</taxon>
        <taxon>Tylenchina</taxon>
        <taxon>Panagrolaimomorpha</taxon>
        <taxon>Strongyloidoidea</taxon>
        <taxon>Steinernematidae</taxon>
        <taxon>Steinernema</taxon>
    </lineage>
</organism>
<keyword evidence="1" id="KW-0175">Coiled coil</keyword>
<comment type="caution">
    <text evidence="2">The sequence shown here is derived from an EMBL/GenBank/DDBJ whole genome shotgun (WGS) entry which is preliminary data.</text>
</comment>
<name>A0A4U5LXY5_STECR</name>